<dbReference type="GO" id="GO:0004497">
    <property type="term" value="F:monooxygenase activity"/>
    <property type="evidence" value="ECO:0007669"/>
    <property type="project" value="UniProtKB-KW"/>
</dbReference>
<evidence type="ECO:0000256" key="5">
    <source>
        <dbReference type="ARBA" id="ARBA00023002"/>
    </source>
</evidence>
<keyword evidence="6" id="KW-0408">Iron</keyword>
<keyword evidence="4" id="KW-0479">Metal-binding</keyword>
<sequence length="164" mass="18299">MEEEGDELMGGNEISVEFLGDTVVNLLAAWKKCTSEGISWFFWLIATNSLVGNKISKLVYPHGGFIVSVCNGEKGKRHGAKQEKWISEQGGIIHIPSYKFIAFNAGPRNCFSKKMTFFQMKIVATAIICNHHIQVVEGHPVSPSNSIILHHKCLMKKSKVRQGR</sequence>
<comment type="cofactor">
    <cofactor evidence="1">
        <name>heme</name>
        <dbReference type="ChEBI" id="CHEBI:30413"/>
    </cofactor>
</comment>
<dbReference type="Pfam" id="PF00067">
    <property type="entry name" value="p450"/>
    <property type="match status" value="1"/>
</dbReference>
<dbReference type="Proteomes" id="UP000288805">
    <property type="component" value="Unassembled WGS sequence"/>
</dbReference>
<keyword evidence="5" id="KW-0560">Oxidoreductase</keyword>
<dbReference type="EMBL" id="QGNW01001302">
    <property type="protein sequence ID" value="RVW46514.1"/>
    <property type="molecule type" value="Genomic_DNA"/>
</dbReference>
<dbReference type="GO" id="GO:0016705">
    <property type="term" value="F:oxidoreductase activity, acting on paired donors, with incorporation or reduction of molecular oxygen"/>
    <property type="evidence" value="ECO:0007669"/>
    <property type="project" value="InterPro"/>
</dbReference>
<dbReference type="Gene3D" id="1.10.630.10">
    <property type="entry name" value="Cytochrome P450"/>
    <property type="match status" value="1"/>
</dbReference>
<evidence type="ECO:0000313" key="9">
    <source>
        <dbReference type="Proteomes" id="UP000288805"/>
    </source>
</evidence>
<evidence type="ECO:0000256" key="4">
    <source>
        <dbReference type="ARBA" id="ARBA00022723"/>
    </source>
</evidence>
<organism evidence="8 9">
    <name type="scientific">Vitis vinifera</name>
    <name type="common">Grape</name>
    <dbReference type="NCBI Taxonomy" id="29760"/>
    <lineage>
        <taxon>Eukaryota</taxon>
        <taxon>Viridiplantae</taxon>
        <taxon>Streptophyta</taxon>
        <taxon>Embryophyta</taxon>
        <taxon>Tracheophyta</taxon>
        <taxon>Spermatophyta</taxon>
        <taxon>Magnoliopsida</taxon>
        <taxon>eudicotyledons</taxon>
        <taxon>Gunneridae</taxon>
        <taxon>Pentapetalae</taxon>
        <taxon>rosids</taxon>
        <taxon>Vitales</taxon>
        <taxon>Vitaceae</taxon>
        <taxon>Viteae</taxon>
        <taxon>Vitis</taxon>
    </lineage>
</organism>
<dbReference type="InterPro" id="IPR036396">
    <property type="entry name" value="Cyt_P450_sf"/>
</dbReference>
<dbReference type="GO" id="GO:0005506">
    <property type="term" value="F:iron ion binding"/>
    <property type="evidence" value="ECO:0007669"/>
    <property type="project" value="InterPro"/>
</dbReference>
<dbReference type="InterPro" id="IPR001128">
    <property type="entry name" value="Cyt_P450"/>
</dbReference>
<protein>
    <submittedName>
        <fullName evidence="8">Alkane hydroxylase MAH1</fullName>
    </submittedName>
</protein>
<keyword evidence="3" id="KW-0349">Heme</keyword>
<keyword evidence="7" id="KW-0503">Monooxygenase</keyword>
<name>A0A438EFM4_VITVI</name>
<dbReference type="GO" id="GO:0020037">
    <property type="term" value="F:heme binding"/>
    <property type="evidence" value="ECO:0007669"/>
    <property type="project" value="InterPro"/>
</dbReference>
<evidence type="ECO:0000256" key="7">
    <source>
        <dbReference type="ARBA" id="ARBA00023033"/>
    </source>
</evidence>
<dbReference type="SUPFAM" id="SSF48264">
    <property type="entry name" value="Cytochrome P450"/>
    <property type="match status" value="1"/>
</dbReference>
<evidence type="ECO:0000256" key="2">
    <source>
        <dbReference type="ARBA" id="ARBA00010617"/>
    </source>
</evidence>
<evidence type="ECO:0000313" key="8">
    <source>
        <dbReference type="EMBL" id="RVW46514.1"/>
    </source>
</evidence>
<proteinExistence type="inferred from homology"/>
<gene>
    <name evidence="8" type="primary">CYP96A15_4</name>
    <name evidence="8" type="ORF">CK203_067414</name>
</gene>
<comment type="caution">
    <text evidence="8">The sequence shown here is derived from an EMBL/GenBank/DDBJ whole genome shotgun (WGS) entry which is preliminary data.</text>
</comment>
<evidence type="ECO:0000256" key="3">
    <source>
        <dbReference type="ARBA" id="ARBA00022617"/>
    </source>
</evidence>
<reference evidence="8 9" key="1">
    <citation type="journal article" date="2018" name="PLoS Genet.">
        <title>Population sequencing reveals clonal diversity and ancestral inbreeding in the grapevine cultivar Chardonnay.</title>
        <authorList>
            <person name="Roach M.J."/>
            <person name="Johnson D.L."/>
            <person name="Bohlmann J."/>
            <person name="van Vuuren H.J."/>
            <person name="Jones S.J."/>
            <person name="Pretorius I.S."/>
            <person name="Schmidt S.A."/>
            <person name="Borneman A.R."/>
        </authorList>
    </citation>
    <scope>NUCLEOTIDE SEQUENCE [LARGE SCALE GENOMIC DNA]</scope>
    <source>
        <strain evidence="9">cv. Chardonnay</strain>
        <tissue evidence="8">Leaf</tissue>
    </source>
</reference>
<accession>A0A438EFM4</accession>
<evidence type="ECO:0000256" key="6">
    <source>
        <dbReference type="ARBA" id="ARBA00023004"/>
    </source>
</evidence>
<comment type="similarity">
    <text evidence="2">Belongs to the cytochrome P450 family.</text>
</comment>
<dbReference type="AlphaFoldDB" id="A0A438EFM4"/>
<evidence type="ECO:0000256" key="1">
    <source>
        <dbReference type="ARBA" id="ARBA00001971"/>
    </source>
</evidence>
<dbReference type="PANTHER" id="PTHR24296">
    <property type="entry name" value="CYTOCHROME P450"/>
    <property type="match status" value="1"/>
</dbReference>